<evidence type="ECO:0000259" key="5">
    <source>
        <dbReference type="SMART" id="SM00043"/>
    </source>
</evidence>
<dbReference type="GO" id="GO:0008234">
    <property type="term" value="F:cysteine-type peptidase activity"/>
    <property type="evidence" value="ECO:0007669"/>
    <property type="project" value="InterPro"/>
</dbReference>
<dbReference type="Gene3D" id="1.10.287.2250">
    <property type="match status" value="1"/>
</dbReference>
<evidence type="ECO:0000313" key="7">
    <source>
        <dbReference type="EMBL" id="VVD04819.1"/>
    </source>
</evidence>
<evidence type="ECO:0000256" key="4">
    <source>
        <dbReference type="SAM" id="SignalP"/>
    </source>
</evidence>
<feature type="domain" description="Cathepsin propeptide inhibitor" evidence="6">
    <location>
        <begin position="1518"/>
        <end position="1576"/>
    </location>
</feature>
<comment type="similarity">
    <text evidence="1">Belongs to the cystatin family.</text>
</comment>
<proteinExistence type="inferred from homology"/>
<evidence type="ECO:0000313" key="8">
    <source>
        <dbReference type="Proteomes" id="UP000324832"/>
    </source>
</evidence>
<reference evidence="7 8" key="1">
    <citation type="submission" date="2017-07" db="EMBL/GenBank/DDBJ databases">
        <authorList>
            <person name="Talla V."/>
            <person name="Backstrom N."/>
        </authorList>
    </citation>
    <scope>NUCLEOTIDE SEQUENCE [LARGE SCALE GENOMIC DNA]</scope>
</reference>
<keyword evidence="3" id="KW-0789">Thiol protease inhibitor</keyword>
<evidence type="ECO:0008006" key="9">
    <source>
        <dbReference type="Google" id="ProtNLM"/>
    </source>
</evidence>
<feature type="non-terminal residue" evidence="7">
    <location>
        <position position="1657"/>
    </location>
</feature>
<dbReference type="PANTHER" id="PTHR46186:SF2">
    <property type="entry name" value="CYSTATIN"/>
    <property type="match status" value="1"/>
</dbReference>
<dbReference type="GO" id="GO:0006508">
    <property type="term" value="P:proteolysis"/>
    <property type="evidence" value="ECO:0007669"/>
    <property type="project" value="InterPro"/>
</dbReference>
<keyword evidence="2" id="KW-0646">Protease inhibitor</keyword>
<dbReference type="GO" id="GO:0005615">
    <property type="term" value="C:extracellular space"/>
    <property type="evidence" value="ECO:0007669"/>
    <property type="project" value="TreeGrafter"/>
</dbReference>
<dbReference type="InterPro" id="IPR000668">
    <property type="entry name" value="Peptidase_C1A_C"/>
</dbReference>
<dbReference type="PANTHER" id="PTHR46186">
    <property type="entry name" value="CYSTATIN"/>
    <property type="match status" value="1"/>
</dbReference>
<dbReference type="Gene3D" id="3.10.450.10">
    <property type="match status" value="7"/>
</dbReference>
<dbReference type="GO" id="GO:0005737">
    <property type="term" value="C:cytoplasm"/>
    <property type="evidence" value="ECO:0007669"/>
    <property type="project" value="TreeGrafter"/>
</dbReference>
<dbReference type="InterPro" id="IPR000010">
    <property type="entry name" value="Cystatin_dom"/>
</dbReference>
<dbReference type="InterPro" id="IPR038765">
    <property type="entry name" value="Papain-like_cys_pep_sf"/>
</dbReference>
<feature type="domain" description="Cystatin" evidence="5">
    <location>
        <begin position="544"/>
        <end position="652"/>
    </location>
</feature>
<dbReference type="SUPFAM" id="SSF54403">
    <property type="entry name" value="Cystatin/monellin"/>
    <property type="match status" value="6"/>
</dbReference>
<dbReference type="SUPFAM" id="SSF54001">
    <property type="entry name" value="Cysteine proteinases"/>
    <property type="match status" value="1"/>
</dbReference>
<dbReference type="GO" id="GO:0031982">
    <property type="term" value="C:vesicle"/>
    <property type="evidence" value="ECO:0007669"/>
    <property type="project" value="TreeGrafter"/>
</dbReference>
<keyword evidence="8" id="KW-1185">Reference proteome</keyword>
<dbReference type="EMBL" id="FZQP02006898">
    <property type="protein sequence ID" value="VVD04819.1"/>
    <property type="molecule type" value="Genomic_DNA"/>
</dbReference>
<dbReference type="Proteomes" id="UP000324832">
    <property type="component" value="Unassembled WGS sequence"/>
</dbReference>
<dbReference type="GO" id="GO:0004869">
    <property type="term" value="F:cysteine-type endopeptidase inhibitor activity"/>
    <property type="evidence" value="ECO:0007669"/>
    <property type="project" value="UniProtKB-KW"/>
</dbReference>
<feature type="domain" description="Cystatin" evidence="5">
    <location>
        <begin position="162"/>
        <end position="248"/>
    </location>
</feature>
<evidence type="ECO:0000256" key="2">
    <source>
        <dbReference type="ARBA" id="ARBA00022690"/>
    </source>
</evidence>
<feature type="domain" description="Cystatin" evidence="5">
    <location>
        <begin position="1279"/>
        <end position="1389"/>
    </location>
</feature>
<sequence length="1657" mass="189721">MNKLITVFIISSAIVSSCFADISSEKKERLLNGFIEFLNNLPNHPYVYDGGSLQIAHKIDDNLIHIEALLKGSDEAETVTAKCVANVVDLLEGGISVEGQPQCQEVIKEATTENLVDVTQEDLTIETETKHEPIHLDNEEQTGGVTSGEQFFAIPKRFLNSSCFGCADHVSVEAPGVRQLAELAIRHLNRHDPNVKHGLDAILDVERQVQVTFNNCTSLDTETCIETRACKVSILEKSWIKLPDGSKHRAIVSNNCTDQWLFGDDGELTQNLEGDENLNVKITDEHSKTGNISDFVTQAGITSDEIIKTAYNVDTAIKIQRDLTAEEIKNIEDQIVLSTNSKPSSEPLDNNLNTLQGNNRPEYVEKLYSEKSNNDNLVQPKGEIVTGKSSLTDKKKQAIDDLLKMFDASGYEFKLSTDFQRNKRSYNRELKVFSMAEKYYQLKKNLQNAKKIYSFAKNIVEYLNEMDLETKNRQLVEVITAEEEIQNHQHFFYIQTRVNVPCDKAYCENKFKETKICNGVIETFTDNPPRILSAFCYDDPKQSTVKNEIVDIPLNDRLLLKKSNQAIKMIEFESTYPNAMKIKQILDATTQKVSGTLTKILLEIVYTDCNKTMPSLKRENCSVVESMGSKICEIIILERHWLKKMNTTYVCNERPIDGTFSKEKIENKASHKKDPVIEEMIHQSLNYLEEMNSNRNNRQRIVEIKSIETQIFAGLITTVKFLVGYTICTEEVSKDLDTCELINGEPLRTCQAVFWDRPWLEEGRQFNVTCEKSNVNEQYSRRKRSTSDDLHFVGGQKNMNPDEAIYKKLAEDSLSKYLDSTNNNYEYEVLSVDKVTVQVVAGTLTRIDFTISGKKHNESEIKTCRAKIWDRPWLKEGRDFNVSCNSKVFSTREKRQIAGGIEEKDKNDPKYMNFAKESLQKYVESTGQSQRHEVLKVIKVSSQIVAGTLTQIDFEAVPTDCNLNSSRPQASSDCPPQGDVISCHSEIWERVWLHKREINVDCQLKVQEVRPKRETGNFAENLDLNVLKLNNPQTPNNDGQNLNHLDDNIRRKKRQTAVEDDYVDEDTKFYYADRAIQSINDNADTNNLQKLVTIHSFQSSTTMDVNIVRMYIETAYTYCLRHQDETELPGCEELSGMNHRLCLVRLWPSPDDELVVKQMHIVCNDDKNFATYTGLDTKKFVAVSVQELESSPKIKTKLFFHGEPYLVPSLDPKVPIKLEFLLAFSNCTKNIDLTNTDCVRDSSRPHKTCTSHIWLSPNSKRIKKLKVKCDLPNLMRKKRSISLDSNNATADDIIIQQMIKESIEQLEMSSLHKYKQRLLQINSYSSKIASGRVTTIDFDVGFSSCLKYEWVDDIKQCGFLEHLPRRHCIATIWERLWFENGRLIDVNCQDDETPVEAHIEFESPENAMLLANEALKHIEAKYPHPHRQKVVRIFSMEKQAIAGIHYRMKIEVGYTNCLALSISDSCTLDTSLGTNKFCRVNVWIRPWTDHPPNYRVSCDYIASTDSETHRNIQAEELFYNFLTTYKPNYIDDHNEMLQRFKIFKDNVRRIHELNIKERGTARYAVTRFADLSSEEFAKKYLGLNPRLRNPNHIPLKKADIPSVQLPEKFDWRNFGAVTEVKNQGSCGRDLISLSEQELVDCDKLDEGCNGGLPDNAY</sequence>
<dbReference type="Pfam" id="PF00031">
    <property type="entry name" value="Cystatin"/>
    <property type="match status" value="4"/>
</dbReference>
<feature type="domain" description="Cystatin" evidence="5">
    <location>
        <begin position="791"/>
        <end position="885"/>
    </location>
</feature>
<protein>
    <recommendedName>
        <fullName evidence="9">Cystatin domain-containing protein</fullName>
    </recommendedName>
</protein>
<dbReference type="PROSITE" id="PS51257">
    <property type="entry name" value="PROKAR_LIPOPROTEIN"/>
    <property type="match status" value="1"/>
</dbReference>
<feature type="domain" description="Cystatin" evidence="5">
    <location>
        <begin position="664"/>
        <end position="771"/>
    </location>
</feature>
<feature type="domain" description="Cystatin" evidence="5">
    <location>
        <begin position="1392"/>
        <end position="1499"/>
    </location>
</feature>
<feature type="domain" description="Cystatin" evidence="5">
    <location>
        <begin position="896"/>
        <end position="1003"/>
    </location>
</feature>
<feature type="chain" id="PRO_5023066472" description="Cystatin domain-containing protein" evidence="4">
    <location>
        <begin position="21"/>
        <end position="1657"/>
    </location>
</feature>
<feature type="signal peptide" evidence="4">
    <location>
        <begin position="1"/>
        <end position="20"/>
    </location>
</feature>
<dbReference type="Pfam" id="PF00112">
    <property type="entry name" value="Peptidase_C1"/>
    <property type="match status" value="1"/>
</dbReference>
<dbReference type="SMART" id="SM00848">
    <property type="entry name" value="Inhibitor_I29"/>
    <property type="match status" value="1"/>
</dbReference>
<dbReference type="InterPro" id="IPR046350">
    <property type="entry name" value="Cystatin_sf"/>
</dbReference>
<dbReference type="SMART" id="SM00043">
    <property type="entry name" value="CY"/>
    <property type="match status" value="7"/>
</dbReference>
<dbReference type="InterPro" id="IPR013201">
    <property type="entry name" value="Prot_inhib_I29"/>
</dbReference>
<evidence type="ECO:0000259" key="6">
    <source>
        <dbReference type="SMART" id="SM00848"/>
    </source>
</evidence>
<name>A0A5E4R6L1_9NEOP</name>
<evidence type="ECO:0000256" key="3">
    <source>
        <dbReference type="ARBA" id="ARBA00022704"/>
    </source>
</evidence>
<evidence type="ECO:0000256" key="1">
    <source>
        <dbReference type="ARBA" id="ARBA00009403"/>
    </source>
</evidence>
<dbReference type="Pfam" id="PF08246">
    <property type="entry name" value="Inhibitor_I29"/>
    <property type="match status" value="1"/>
</dbReference>
<dbReference type="Gene3D" id="3.90.70.10">
    <property type="entry name" value="Cysteine proteinases"/>
    <property type="match status" value="1"/>
</dbReference>
<accession>A0A5E4R6L1</accession>
<dbReference type="CDD" id="cd00042">
    <property type="entry name" value="CY"/>
    <property type="match status" value="6"/>
</dbReference>
<keyword evidence="4" id="KW-0732">Signal</keyword>
<gene>
    <name evidence="7" type="ORF">LSINAPIS_LOCUS14497</name>
</gene>
<organism evidence="7 8">
    <name type="scientific">Leptidea sinapis</name>
    <dbReference type="NCBI Taxonomy" id="189913"/>
    <lineage>
        <taxon>Eukaryota</taxon>
        <taxon>Metazoa</taxon>
        <taxon>Ecdysozoa</taxon>
        <taxon>Arthropoda</taxon>
        <taxon>Hexapoda</taxon>
        <taxon>Insecta</taxon>
        <taxon>Pterygota</taxon>
        <taxon>Neoptera</taxon>
        <taxon>Endopterygota</taxon>
        <taxon>Lepidoptera</taxon>
        <taxon>Glossata</taxon>
        <taxon>Ditrysia</taxon>
        <taxon>Papilionoidea</taxon>
        <taxon>Pieridae</taxon>
        <taxon>Dismorphiinae</taxon>
        <taxon>Leptidea</taxon>
    </lineage>
</organism>